<sequence length="192" mass="22750">MNIMEEETIQSLFDRIIIQYISQIESETLTKIEVYISEKKDQIGDNIKMECLIIDVVKAFGNRLTFHIQSNLSYDDSSINAFNILMISSRTRYLPIFSFSNEPKSNDELKLEIISYIESHNSSWISEFIQSGKKFIRNLVEAFWYIDKCGFKTFNDKFTIPADFLQFVNQYDPMKNKKSRPKFTYDELNHYH</sequence>
<dbReference type="OrthoDB" id="2419256at2759"/>
<proteinExistence type="predicted"/>
<name>A0A8H3LQ96_9GLOM</name>
<dbReference type="EMBL" id="BLAL01000218">
    <property type="protein sequence ID" value="GES92877.1"/>
    <property type="molecule type" value="Genomic_DNA"/>
</dbReference>
<organism evidence="1 2">
    <name type="scientific">Rhizophagus clarus</name>
    <dbReference type="NCBI Taxonomy" id="94130"/>
    <lineage>
        <taxon>Eukaryota</taxon>
        <taxon>Fungi</taxon>
        <taxon>Fungi incertae sedis</taxon>
        <taxon>Mucoromycota</taxon>
        <taxon>Glomeromycotina</taxon>
        <taxon>Glomeromycetes</taxon>
        <taxon>Glomerales</taxon>
        <taxon>Glomeraceae</taxon>
        <taxon>Rhizophagus</taxon>
    </lineage>
</organism>
<accession>A0A8H3LQ96</accession>
<dbReference type="AlphaFoldDB" id="A0A8H3LQ96"/>
<evidence type="ECO:0000313" key="2">
    <source>
        <dbReference type="Proteomes" id="UP000615446"/>
    </source>
</evidence>
<protein>
    <submittedName>
        <fullName evidence="1">Uncharacterized protein</fullName>
    </submittedName>
</protein>
<comment type="caution">
    <text evidence="1">The sequence shown here is derived from an EMBL/GenBank/DDBJ whole genome shotgun (WGS) entry which is preliminary data.</text>
</comment>
<reference evidence="1" key="1">
    <citation type="submission" date="2019-10" db="EMBL/GenBank/DDBJ databases">
        <title>Conservation and host-specific expression of non-tandemly repeated heterogenous ribosome RNA gene in arbuscular mycorrhizal fungi.</title>
        <authorList>
            <person name="Maeda T."/>
            <person name="Kobayashi Y."/>
            <person name="Nakagawa T."/>
            <person name="Ezawa T."/>
            <person name="Yamaguchi K."/>
            <person name="Bino T."/>
            <person name="Nishimoto Y."/>
            <person name="Shigenobu S."/>
            <person name="Kawaguchi M."/>
        </authorList>
    </citation>
    <scope>NUCLEOTIDE SEQUENCE</scope>
    <source>
        <strain evidence="1">HR1</strain>
    </source>
</reference>
<dbReference type="Proteomes" id="UP000615446">
    <property type="component" value="Unassembled WGS sequence"/>
</dbReference>
<evidence type="ECO:0000313" key="1">
    <source>
        <dbReference type="EMBL" id="GES92877.1"/>
    </source>
</evidence>
<gene>
    <name evidence="1" type="ORF">RCL2_001963400</name>
</gene>